<dbReference type="OrthoDB" id="9802264at2"/>
<dbReference type="GO" id="GO:0140359">
    <property type="term" value="F:ABC-type transporter activity"/>
    <property type="evidence" value="ECO:0007669"/>
    <property type="project" value="InterPro"/>
</dbReference>
<dbReference type="Pfam" id="PF00005">
    <property type="entry name" value="ABC_tran"/>
    <property type="match status" value="1"/>
</dbReference>
<dbReference type="FunFam" id="3.40.50.300:FF:000042">
    <property type="entry name" value="Maltose/maltodextrin ABC transporter, ATP-binding protein"/>
    <property type="match status" value="1"/>
</dbReference>
<proteinExistence type="inferred from homology"/>
<keyword evidence="3" id="KW-0547">Nucleotide-binding</keyword>
<dbReference type="Proteomes" id="UP000198307">
    <property type="component" value="Unassembled WGS sequence"/>
</dbReference>
<dbReference type="SUPFAM" id="SSF52540">
    <property type="entry name" value="P-loop containing nucleoside triphosphate hydrolases"/>
    <property type="match status" value="1"/>
</dbReference>
<organism evidence="6 7">
    <name type="scientific">Paracoccus seriniphilus</name>
    <dbReference type="NCBI Taxonomy" id="184748"/>
    <lineage>
        <taxon>Bacteria</taxon>
        <taxon>Pseudomonadati</taxon>
        <taxon>Pseudomonadota</taxon>
        <taxon>Alphaproteobacteria</taxon>
        <taxon>Rhodobacterales</taxon>
        <taxon>Paracoccaceae</taxon>
        <taxon>Paracoccus</taxon>
    </lineage>
</organism>
<dbReference type="EMBL" id="FZQB01000024">
    <property type="protein sequence ID" value="SNT76663.1"/>
    <property type="molecule type" value="Genomic_DNA"/>
</dbReference>
<dbReference type="CDD" id="cd03301">
    <property type="entry name" value="ABC_MalK_N"/>
    <property type="match status" value="1"/>
</dbReference>
<sequence length="367" mass="39817">MAQITLDNISKNYGGHTAIPGLSLDIRDKEFVVLVGPSGCGKSTTLRMIAGLEDITGGTMYFDDRPVNDVSPVQRNVAMVFQNYALYPHMSVRRNLSFGLENMKLSKAEIATRVDDAAQTLGLTELLDRKPKALSGGQRQRVAMGRAIVRQPSVFLFDEPLSNLDAKLRAEMRTAIKLLHRQVDTTVVYVTHDQVEAMTLAERIVVMREGVIEQQGAPQELFDNPASAFVAGFLGSPQSNLIDGMIGEGGIFRAHEGFSLQLPPALAACARIGQEVILGLRPDDVNPLGGDQQGRLLHSGGTVEVVEPLGAESYLLVQCDGTRLLVKSQGRTLHRAGEEVGLSILPQMLMLFDRKTGKSLKSRGVSA</sequence>
<dbReference type="InterPro" id="IPR017871">
    <property type="entry name" value="ABC_transporter-like_CS"/>
</dbReference>
<evidence type="ECO:0000256" key="4">
    <source>
        <dbReference type="ARBA" id="ARBA00022840"/>
    </source>
</evidence>
<dbReference type="Gene3D" id="2.40.50.100">
    <property type="match status" value="1"/>
</dbReference>
<reference evidence="6 7" key="1">
    <citation type="submission" date="2017-07" db="EMBL/GenBank/DDBJ databases">
        <authorList>
            <person name="Sun Z.S."/>
            <person name="Albrecht U."/>
            <person name="Echele G."/>
            <person name="Lee C.C."/>
        </authorList>
    </citation>
    <scope>NUCLEOTIDE SEQUENCE [LARGE SCALE GENOMIC DNA]</scope>
    <source>
        <strain evidence="6 7">DSM 14827</strain>
    </source>
</reference>
<dbReference type="InterPro" id="IPR003593">
    <property type="entry name" value="AAA+_ATPase"/>
</dbReference>
<dbReference type="GO" id="GO:0055052">
    <property type="term" value="C:ATP-binding cassette (ABC) transporter complex, substrate-binding subunit-containing"/>
    <property type="evidence" value="ECO:0007669"/>
    <property type="project" value="TreeGrafter"/>
</dbReference>
<dbReference type="PROSITE" id="PS50893">
    <property type="entry name" value="ABC_TRANSPORTER_2"/>
    <property type="match status" value="1"/>
</dbReference>
<dbReference type="GO" id="GO:0005524">
    <property type="term" value="F:ATP binding"/>
    <property type="evidence" value="ECO:0007669"/>
    <property type="project" value="UniProtKB-KW"/>
</dbReference>
<dbReference type="PANTHER" id="PTHR43875">
    <property type="entry name" value="MALTODEXTRIN IMPORT ATP-BINDING PROTEIN MSMX"/>
    <property type="match status" value="1"/>
</dbReference>
<dbReference type="GO" id="GO:0016887">
    <property type="term" value="F:ATP hydrolysis activity"/>
    <property type="evidence" value="ECO:0007669"/>
    <property type="project" value="InterPro"/>
</dbReference>
<dbReference type="InterPro" id="IPR047641">
    <property type="entry name" value="ABC_transpr_MalK/UgpC-like"/>
</dbReference>
<dbReference type="NCBIfam" id="NF008653">
    <property type="entry name" value="PRK11650.1"/>
    <property type="match status" value="1"/>
</dbReference>
<gene>
    <name evidence="6" type="ORF">SAMN05444959_1245</name>
</gene>
<evidence type="ECO:0000259" key="5">
    <source>
        <dbReference type="PROSITE" id="PS50893"/>
    </source>
</evidence>
<dbReference type="RefSeq" id="WP_089345960.1">
    <property type="nucleotide sequence ID" value="NZ_CP067131.1"/>
</dbReference>
<evidence type="ECO:0000313" key="7">
    <source>
        <dbReference type="Proteomes" id="UP000198307"/>
    </source>
</evidence>
<dbReference type="InterPro" id="IPR027417">
    <property type="entry name" value="P-loop_NTPase"/>
</dbReference>
<comment type="similarity">
    <text evidence="1">Belongs to the ABC transporter superfamily.</text>
</comment>
<dbReference type="InterPro" id="IPR008995">
    <property type="entry name" value="Mo/tungstate-bd_C_term_dom"/>
</dbReference>
<dbReference type="InterPro" id="IPR015855">
    <property type="entry name" value="ABC_transpr_MalK-like"/>
</dbReference>
<dbReference type="InterPro" id="IPR012340">
    <property type="entry name" value="NA-bd_OB-fold"/>
</dbReference>
<dbReference type="InterPro" id="IPR040582">
    <property type="entry name" value="OB_MalK-like"/>
</dbReference>
<dbReference type="PANTHER" id="PTHR43875:SF1">
    <property type="entry name" value="OSMOPROTECTIVE COMPOUNDS UPTAKE ATP-BINDING PROTEIN GGTA"/>
    <property type="match status" value="1"/>
</dbReference>
<dbReference type="PROSITE" id="PS00211">
    <property type="entry name" value="ABC_TRANSPORTER_1"/>
    <property type="match status" value="1"/>
</dbReference>
<dbReference type="Gene3D" id="3.40.50.300">
    <property type="entry name" value="P-loop containing nucleotide triphosphate hydrolases"/>
    <property type="match status" value="1"/>
</dbReference>
<accession>A0A239Q373</accession>
<dbReference type="SUPFAM" id="SSF50331">
    <property type="entry name" value="MOP-like"/>
    <property type="match status" value="1"/>
</dbReference>
<dbReference type="AlphaFoldDB" id="A0A239Q373"/>
<evidence type="ECO:0000256" key="3">
    <source>
        <dbReference type="ARBA" id="ARBA00022741"/>
    </source>
</evidence>
<dbReference type="Gene3D" id="2.40.50.140">
    <property type="entry name" value="Nucleic acid-binding proteins"/>
    <property type="match status" value="1"/>
</dbReference>
<dbReference type="SMART" id="SM00382">
    <property type="entry name" value="AAA"/>
    <property type="match status" value="1"/>
</dbReference>
<keyword evidence="4 6" id="KW-0067">ATP-binding</keyword>
<feature type="domain" description="ABC transporter" evidence="5">
    <location>
        <begin position="4"/>
        <end position="234"/>
    </location>
</feature>
<keyword evidence="2" id="KW-0813">Transport</keyword>
<dbReference type="Pfam" id="PF17912">
    <property type="entry name" value="OB_MalK"/>
    <property type="match status" value="1"/>
</dbReference>
<evidence type="ECO:0000256" key="2">
    <source>
        <dbReference type="ARBA" id="ARBA00022448"/>
    </source>
</evidence>
<keyword evidence="7" id="KW-1185">Reference proteome</keyword>
<evidence type="ECO:0000256" key="1">
    <source>
        <dbReference type="ARBA" id="ARBA00005417"/>
    </source>
</evidence>
<dbReference type="GO" id="GO:0008643">
    <property type="term" value="P:carbohydrate transport"/>
    <property type="evidence" value="ECO:0007669"/>
    <property type="project" value="InterPro"/>
</dbReference>
<protein>
    <submittedName>
        <fullName evidence="6">Carbohydrate ABC transporter ATP-binding protein, CUT1 family</fullName>
    </submittedName>
</protein>
<dbReference type="InterPro" id="IPR003439">
    <property type="entry name" value="ABC_transporter-like_ATP-bd"/>
</dbReference>
<evidence type="ECO:0000313" key="6">
    <source>
        <dbReference type="EMBL" id="SNT76663.1"/>
    </source>
</evidence>
<name>A0A239Q373_9RHOB</name>